<proteinExistence type="predicted"/>
<accession>A0A1J7INX8</accession>
<dbReference type="GO" id="GO:0016491">
    <property type="term" value="F:oxidoreductase activity"/>
    <property type="evidence" value="ECO:0007669"/>
    <property type="project" value="UniProtKB-KW"/>
</dbReference>
<dbReference type="InterPro" id="IPR002347">
    <property type="entry name" value="SDR_fam"/>
</dbReference>
<evidence type="ECO:0000313" key="2">
    <source>
        <dbReference type="EMBL" id="OIW29182.1"/>
    </source>
</evidence>
<dbReference type="Pfam" id="PF00106">
    <property type="entry name" value="adh_short"/>
    <property type="match status" value="1"/>
</dbReference>
<dbReference type="AlphaFoldDB" id="A0A1J7INX8"/>
<dbReference type="InParanoid" id="A0A1J7INX8"/>
<dbReference type="EMBL" id="KV875098">
    <property type="protein sequence ID" value="OIW29182.1"/>
    <property type="molecule type" value="Genomic_DNA"/>
</dbReference>
<organism evidence="2 3">
    <name type="scientific">Coniochaeta ligniaria NRRL 30616</name>
    <dbReference type="NCBI Taxonomy" id="1408157"/>
    <lineage>
        <taxon>Eukaryota</taxon>
        <taxon>Fungi</taxon>
        <taxon>Dikarya</taxon>
        <taxon>Ascomycota</taxon>
        <taxon>Pezizomycotina</taxon>
        <taxon>Sordariomycetes</taxon>
        <taxon>Sordariomycetidae</taxon>
        <taxon>Coniochaetales</taxon>
        <taxon>Coniochaetaceae</taxon>
        <taxon>Coniochaeta</taxon>
    </lineage>
</organism>
<gene>
    <name evidence="2" type="ORF">CONLIGDRAFT_682092</name>
</gene>
<dbReference type="Gene3D" id="3.40.50.720">
    <property type="entry name" value="NAD(P)-binding Rossmann-like Domain"/>
    <property type="match status" value="1"/>
</dbReference>
<name>A0A1J7INX8_9PEZI</name>
<evidence type="ECO:0000256" key="1">
    <source>
        <dbReference type="ARBA" id="ARBA00023002"/>
    </source>
</evidence>
<reference evidence="2 3" key="1">
    <citation type="submission" date="2016-10" db="EMBL/GenBank/DDBJ databases">
        <title>Draft genome sequence of Coniochaeta ligniaria NRRL30616, a lignocellulolytic fungus for bioabatement of inhibitors in plant biomass hydrolysates.</title>
        <authorList>
            <consortium name="DOE Joint Genome Institute"/>
            <person name="Jimenez D.J."/>
            <person name="Hector R.E."/>
            <person name="Riley R."/>
            <person name="Sun H."/>
            <person name="Grigoriev I.V."/>
            <person name="Van Elsas J.D."/>
            <person name="Nichols N.N."/>
        </authorList>
    </citation>
    <scope>NUCLEOTIDE SEQUENCE [LARGE SCALE GENOMIC DNA]</scope>
    <source>
        <strain evidence="2 3">NRRL 30616</strain>
    </source>
</reference>
<keyword evidence="3" id="KW-1185">Reference proteome</keyword>
<dbReference type="PANTHER" id="PTHR43157">
    <property type="entry name" value="PHOSPHATIDYLINOSITOL-GLYCAN BIOSYNTHESIS CLASS F PROTEIN-RELATED"/>
    <property type="match status" value="1"/>
</dbReference>
<sequence>MVQSLSEFYSSQRASLPLVPTPSQIHGGTYIVTGGNHGLGLQAAKHLVRLTASRVVISSRSPANGAAALAEIERDTGVRGVAEAWQLDLGDFSSVKAFAEKVKGLERIDGLIENASIALDSWTESEGMETTVAVNVVGTFLLGLLVFPKLVESGKRFGIVPHLSIVGSGAGFYAEGVLEGIEGDILKACNTEGAVPMSGRYDQTKLLQLYIFRELAALLPYSKTGVVINYLSPGLCNTGLARHTSLKTRLFIRAFNMLLGRTPEMGSRTLLHVVVAGPESHGKYCADCAVKEYYIPEWVYSDSGKNIQKRLWKEVSEMLNNIEPGCVDGALWKAR</sequence>
<dbReference type="PRINTS" id="PR00081">
    <property type="entry name" value="GDHRDH"/>
</dbReference>
<evidence type="ECO:0000313" key="3">
    <source>
        <dbReference type="Proteomes" id="UP000182658"/>
    </source>
</evidence>
<dbReference type="OrthoDB" id="542013at2759"/>
<protein>
    <submittedName>
        <fullName evidence="2">NAD(P)-binding protein</fullName>
    </submittedName>
</protein>
<dbReference type="PANTHER" id="PTHR43157:SF31">
    <property type="entry name" value="PHOSPHATIDYLINOSITOL-GLYCAN BIOSYNTHESIS CLASS F PROTEIN"/>
    <property type="match status" value="1"/>
</dbReference>
<dbReference type="Proteomes" id="UP000182658">
    <property type="component" value="Unassembled WGS sequence"/>
</dbReference>
<dbReference type="InterPro" id="IPR036291">
    <property type="entry name" value="NAD(P)-bd_dom_sf"/>
</dbReference>
<dbReference type="SUPFAM" id="SSF51735">
    <property type="entry name" value="NAD(P)-binding Rossmann-fold domains"/>
    <property type="match status" value="1"/>
</dbReference>
<keyword evidence="1" id="KW-0560">Oxidoreductase</keyword>
<dbReference type="STRING" id="1408157.A0A1J7INX8"/>